<sequence>MSSRTREINQSKALHGSNSTEMSCLPNELLEHILLFLPLQDAITMSSLSKTWLHVWNSLPIRKFHFDYVKGSDDFALREFVNSVDESLSTLKQRKSFIASFSLSMNLKSQQEGRRMTRSEYDQYLKQKYASCHPKEGGHLG</sequence>
<dbReference type="OrthoDB" id="1422461at2759"/>
<feature type="region of interest" description="Disordered" evidence="1">
    <location>
        <begin position="1"/>
        <end position="20"/>
    </location>
</feature>
<accession>A0A834XFN4</accession>
<proteinExistence type="predicted"/>
<feature type="compositionally biased region" description="Polar residues" evidence="1">
    <location>
        <begin position="10"/>
        <end position="20"/>
    </location>
</feature>
<organism evidence="3 4">
    <name type="scientific">Senna tora</name>
    <dbReference type="NCBI Taxonomy" id="362788"/>
    <lineage>
        <taxon>Eukaryota</taxon>
        <taxon>Viridiplantae</taxon>
        <taxon>Streptophyta</taxon>
        <taxon>Embryophyta</taxon>
        <taxon>Tracheophyta</taxon>
        <taxon>Spermatophyta</taxon>
        <taxon>Magnoliopsida</taxon>
        <taxon>eudicotyledons</taxon>
        <taxon>Gunneridae</taxon>
        <taxon>Pentapetalae</taxon>
        <taxon>rosids</taxon>
        <taxon>fabids</taxon>
        <taxon>Fabales</taxon>
        <taxon>Fabaceae</taxon>
        <taxon>Caesalpinioideae</taxon>
        <taxon>Cassia clade</taxon>
        <taxon>Senna</taxon>
    </lineage>
</organism>
<dbReference type="Gene3D" id="1.20.1280.50">
    <property type="match status" value="1"/>
</dbReference>
<dbReference type="EMBL" id="JAAIUW010000001">
    <property type="protein sequence ID" value="KAF7843427.1"/>
    <property type="molecule type" value="Genomic_DNA"/>
</dbReference>
<dbReference type="PROSITE" id="PS50181">
    <property type="entry name" value="FBOX"/>
    <property type="match status" value="1"/>
</dbReference>
<evidence type="ECO:0000259" key="2">
    <source>
        <dbReference type="PROSITE" id="PS50181"/>
    </source>
</evidence>
<evidence type="ECO:0000313" key="4">
    <source>
        <dbReference type="Proteomes" id="UP000634136"/>
    </source>
</evidence>
<dbReference type="AlphaFoldDB" id="A0A834XFN4"/>
<dbReference type="SUPFAM" id="SSF81383">
    <property type="entry name" value="F-box domain"/>
    <property type="match status" value="1"/>
</dbReference>
<reference evidence="3" key="1">
    <citation type="submission" date="2020-09" db="EMBL/GenBank/DDBJ databases">
        <title>Genome-Enabled Discovery of Anthraquinone Biosynthesis in Senna tora.</title>
        <authorList>
            <person name="Kang S.-H."/>
            <person name="Pandey R.P."/>
            <person name="Lee C.-M."/>
            <person name="Sim J.-S."/>
            <person name="Jeong J.-T."/>
            <person name="Choi B.-S."/>
            <person name="Jung M."/>
            <person name="Ginzburg D."/>
            <person name="Zhao K."/>
            <person name="Won S.Y."/>
            <person name="Oh T.-J."/>
            <person name="Yu Y."/>
            <person name="Kim N.-H."/>
            <person name="Lee O.R."/>
            <person name="Lee T.-H."/>
            <person name="Bashyal P."/>
            <person name="Kim T.-S."/>
            <person name="Lee W.-H."/>
            <person name="Kawkins C."/>
            <person name="Kim C.-K."/>
            <person name="Kim J.S."/>
            <person name="Ahn B.O."/>
            <person name="Rhee S.Y."/>
            <person name="Sohng J.K."/>
        </authorList>
    </citation>
    <scope>NUCLEOTIDE SEQUENCE</scope>
    <source>
        <tissue evidence="3">Leaf</tissue>
    </source>
</reference>
<protein>
    <submittedName>
        <fullName evidence="3">F-box/LRR-repeat protein</fullName>
    </submittedName>
</protein>
<dbReference type="InterPro" id="IPR036047">
    <property type="entry name" value="F-box-like_dom_sf"/>
</dbReference>
<dbReference type="CDD" id="cd22160">
    <property type="entry name" value="F-box_AtFBL13-like"/>
    <property type="match status" value="1"/>
</dbReference>
<feature type="domain" description="F-box" evidence="2">
    <location>
        <begin position="19"/>
        <end position="69"/>
    </location>
</feature>
<dbReference type="InterPro" id="IPR053781">
    <property type="entry name" value="F-box_AtFBL13-like"/>
</dbReference>
<comment type="caution">
    <text evidence="3">The sequence shown here is derived from an EMBL/GenBank/DDBJ whole genome shotgun (WGS) entry which is preliminary data.</text>
</comment>
<keyword evidence="4" id="KW-1185">Reference proteome</keyword>
<dbReference type="PANTHER" id="PTHR31639:SF42">
    <property type="entry name" value="OS02G0160200 PROTEIN"/>
    <property type="match status" value="1"/>
</dbReference>
<name>A0A834XFN4_9FABA</name>
<dbReference type="Proteomes" id="UP000634136">
    <property type="component" value="Unassembled WGS sequence"/>
</dbReference>
<dbReference type="PANTHER" id="PTHR31639">
    <property type="entry name" value="F-BOX PROTEIN-LIKE"/>
    <property type="match status" value="1"/>
</dbReference>
<evidence type="ECO:0000256" key="1">
    <source>
        <dbReference type="SAM" id="MobiDB-lite"/>
    </source>
</evidence>
<evidence type="ECO:0000313" key="3">
    <source>
        <dbReference type="EMBL" id="KAF7843427.1"/>
    </source>
</evidence>
<dbReference type="Pfam" id="PF00646">
    <property type="entry name" value="F-box"/>
    <property type="match status" value="1"/>
</dbReference>
<dbReference type="SMART" id="SM00256">
    <property type="entry name" value="FBOX"/>
    <property type="match status" value="1"/>
</dbReference>
<gene>
    <name evidence="3" type="ORF">G2W53_000332</name>
</gene>
<dbReference type="InterPro" id="IPR001810">
    <property type="entry name" value="F-box_dom"/>
</dbReference>